<keyword evidence="9" id="KW-1185">Reference proteome</keyword>
<comment type="similarity">
    <text evidence="2">Belongs to the GMC oxidoreductase family.</text>
</comment>
<dbReference type="InterPro" id="IPR006076">
    <property type="entry name" value="FAD-dep_OxRdtase"/>
</dbReference>
<dbReference type="Pfam" id="PF05199">
    <property type="entry name" value="GMC_oxred_C"/>
    <property type="match status" value="1"/>
</dbReference>
<dbReference type="EMBL" id="JAAVXB010000003">
    <property type="protein sequence ID" value="NKF21967.1"/>
    <property type="molecule type" value="Genomic_DNA"/>
</dbReference>
<dbReference type="Proteomes" id="UP000653472">
    <property type="component" value="Unassembled WGS sequence"/>
</dbReference>
<evidence type="ECO:0000256" key="3">
    <source>
        <dbReference type="ARBA" id="ARBA00022630"/>
    </source>
</evidence>
<evidence type="ECO:0000256" key="4">
    <source>
        <dbReference type="ARBA" id="ARBA00022827"/>
    </source>
</evidence>
<evidence type="ECO:0000313" key="9">
    <source>
        <dbReference type="Proteomes" id="UP000653472"/>
    </source>
</evidence>
<dbReference type="SUPFAM" id="SSF51905">
    <property type="entry name" value="FAD/NAD(P)-binding domain"/>
    <property type="match status" value="1"/>
</dbReference>
<evidence type="ECO:0000259" key="7">
    <source>
        <dbReference type="Pfam" id="PF05199"/>
    </source>
</evidence>
<keyword evidence="4" id="KW-0274">FAD</keyword>
<dbReference type="InterPro" id="IPR036188">
    <property type="entry name" value="FAD/NAD-bd_sf"/>
</dbReference>
<proteinExistence type="inferred from homology"/>
<organism evidence="8 9">
    <name type="scientific">Solimonas marina</name>
    <dbReference type="NCBI Taxonomy" id="2714601"/>
    <lineage>
        <taxon>Bacteria</taxon>
        <taxon>Pseudomonadati</taxon>
        <taxon>Pseudomonadota</taxon>
        <taxon>Gammaproteobacteria</taxon>
        <taxon>Nevskiales</taxon>
        <taxon>Nevskiaceae</taxon>
        <taxon>Solimonas</taxon>
    </lineage>
</organism>
<dbReference type="AlphaFoldDB" id="A0A970B451"/>
<dbReference type="GO" id="GO:0016614">
    <property type="term" value="F:oxidoreductase activity, acting on CH-OH group of donors"/>
    <property type="evidence" value="ECO:0007669"/>
    <property type="project" value="InterPro"/>
</dbReference>
<reference evidence="8" key="1">
    <citation type="submission" date="2020-03" db="EMBL/GenBank/DDBJ databases">
        <title>Solimonas marina sp. nov., isolated from deep seawater of the Pacific Ocean.</title>
        <authorList>
            <person name="Liu X."/>
            <person name="Lai Q."/>
            <person name="Sun F."/>
            <person name="Gai Y."/>
            <person name="Li G."/>
            <person name="Shao Z."/>
        </authorList>
    </citation>
    <scope>NUCLEOTIDE SEQUENCE</scope>
    <source>
        <strain evidence="8">C16B3</strain>
    </source>
</reference>
<evidence type="ECO:0000256" key="2">
    <source>
        <dbReference type="ARBA" id="ARBA00010790"/>
    </source>
</evidence>
<dbReference type="Pfam" id="PF01266">
    <property type="entry name" value="DAO"/>
    <property type="match status" value="1"/>
</dbReference>
<protein>
    <submittedName>
        <fullName evidence="8">GMC family oxidoreductase</fullName>
    </submittedName>
</protein>
<evidence type="ECO:0000256" key="5">
    <source>
        <dbReference type="ARBA" id="ARBA00023002"/>
    </source>
</evidence>
<feature type="domain" description="FAD dependent oxidoreductase" evidence="6">
    <location>
        <begin position="18"/>
        <end position="222"/>
    </location>
</feature>
<dbReference type="InterPro" id="IPR007867">
    <property type="entry name" value="GMC_OxRtase_C"/>
</dbReference>
<keyword evidence="5" id="KW-0560">Oxidoreductase</keyword>
<evidence type="ECO:0000256" key="1">
    <source>
        <dbReference type="ARBA" id="ARBA00001974"/>
    </source>
</evidence>
<gene>
    <name evidence="8" type="ORF">G7Y82_06525</name>
</gene>
<dbReference type="Gene3D" id="3.50.50.60">
    <property type="entry name" value="FAD/NAD(P)-binding domain"/>
    <property type="match status" value="2"/>
</dbReference>
<dbReference type="RefSeq" id="WP_168147231.1">
    <property type="nucleotide sequence ID" value="NZ_JAAVXB010000003.1"/>
</dbReference>
<dbReference type="PANTHER" id="PTHR42784:SF1">
    <property type="entry name" value="PYRANOSE 2-OXIDASE"/>
    <property type="match status" value="1"/>
</dbReference>
<keyword evidence="3" id="KW-0285">Flavoprotein</keyword>
<feature type="domain" description="Glucose-methanol-choline oxidoreductase C-terminal" evidence="7">
    <location>
        <begin position="382"/>
        <end position="515"/>
    </location>
</feature>
<evidence type="ECO:0000259" key="6">
    <source>
        <dbReference type="Pfam" id="PF01266"/>
    </source>
</evidence>
<accession>A0A970B451</accession>
<sequence length="544" mass="59945">MLIDFREEDAPLHYEGADVCIVGSGAAGLSLARRLLSEGRHVLLIESGGTDYAADTAALNDGRNTGFPYYELEDARLRFFGGTTAIWGGRCAELDAIDFERRDWVAWSGWPFDKSMLAPWYDAARTALGLPSPTASGNAEALGFDRHGTELVHWQFDERADRFGFATNRDLIAHPNLRVLLNATVTEVLLDFDGSTVSGLRIAALDGRVGVVEGRSYVLAAGGLENPRLLLASRSRQAQGVGNTHDLVGRFFMEHPHARGGRLQTRRLWQTLKLFQQSHAGGQRQAATLRASDELQQTQHILNSSFVPRVRLPADGTSPIGMRLYSTIKHRVAPTRNGRLLWRTSKRVASWIKRGLDPLRPWSLVQFGGRGLYLSVRAEQAPNPDSRVTLGDECDALGMPKLQLNWRLSEIDKRTVRTLALAVDAGLRRRDLGHVEPAAWLDDPQLPWEIDPLIGQHPIGGYHHIGTTRMAASARRGVVDADCRIHGIDNLFVAGSSVFPTSGWANPTLTIVALALRLADHLHNHVLRVATARDTRAAPPLALY</sequence>
<comment type="cofactor">
    <cofactor evidence="1">
        <name>FAD</name>
        <dbReference type="ChEBI" id="CHEBI:57692"/>
    </cofactor>
</comment>
<name>A0A970B451_9GAMM</name>
<evidence type="ECO:0000313" key="8">
    <source>
        <dbReference type="EMBL" id="NKF21967.1"/>
    </source>
</evidence>
<dbReference type="InterPro" id="IPR051473">
    <property type="entry name" value="P2Ox-like"/>
</dbReference>
<dbReference type="PANTHER" id="PTHR42784">
    <property type="entry name" value="PYRANOSE 2-OXIDASE"/>
    <property type="match status" value="1"/>
</dbReference>
<dbReference type="GO" id="GO:0050660">
    <property type="term" value="F:flavin adenine dinucleotide binding"/>
    <property type="evidence" value="ECO:0007669"/>
    <property type="project" value="InterPro"/>
</dbReference>
<comment type="caution">
    <text evidence="8">The sequence shown here is derived from an EMBL/GenBank/DDBJ whole genome shotgun (WGS) entry which is preliminary data.</text>
</comment>